<evidence type="ECO:0000313" key="3">
    <source>
        <dbReference type="Proteomes" id="UP000005707"/>
    </source>
</evidence>
<sequence>MGYILIALGLFLFIYSYNRRSASKKQNDHDQYEDGILDYERKAQKISIKNQYGTEAARESIIDEKHLEQSPRDRSDEKSLDEEIEGNSNQ</sequence>
<feature type="compositionally biased region" description="Acidic residues" evidence="1">
    <location>
        <begin position="79"/>
        <end position="90"/>
    </location>
</feature>
<dbReference type="InParanoid" id="U2DXW6"/>
<evidence type="ECO:0000256" key="1">
    <source>
        <dbReference type="SAM" id="MobiDB-lite"/>
    </source>
</evidence>
<reference evidence="2 3" key="2">
    <citation type="journal article" date="2013" name="PLoS ONE">
        <title>INDIGO - INtegrated Data Warehouse of MIcrobial GenOmes with Examples from the Red Sea Extremophiles.</title>
        <authorList>
            <person name="Alam I."/>
            <person name="Antunes A."/>
            <person name="Kamau A.A."/>
            <person name="Ba Alawi W."/>
            <person name="Kalkatawi M."/>
            <person name="Stingl U."/>
            <person name="Bajic V.B."/>
        </authorList>
    </citation>
    <scope>NUCLEOTIDE SEQUENCE [LARGE SCALE GENOMIC DNA]</scope>
    <source>
        <strain evidence="2 3">SSD-17B</strain>
    </source>
</reference>
<accession>U2DXW6</accession>
<dbReference type="EMBL" id="AFNU02000002">
    <property type="protein sequence ID" value="ERJ13107.1"/>
    <property type="molecule type" value="Genomic_DNA"/>
</dbReference>
<proteinExistence type="predicted"/>
<comment type="caution">
    <text evidence="2">The sequence shown here is derived from an EMBL/GenBank/DDBJ whole genome shotgun (WGS) entry which is preliminary data.</text>
</comment>
<keyword evidence="3" id="KW-1185">Reference proteome</keyword>
<gene>
    <name evidence="2" type="ORF">HLPCO_000721</name>
</gene>
<dbReference type="Proteomes" id="UP000005707">
    <property type="component" value="Unassembled WGS sequence"/>
</dbReference>
<reference evidence="2 3" key="1">
    <citation type="journal article" date="2011" name="J. Bacteriol.">
        <title>Genome sequence of Haloplasma contractile, an unusual contractile bacterium from a deep-sea anoxic brine lake.</title>
        <authorList>
            <person name="Antunes A."/>
            <person name="Alam I."/>
            <person name="El Dorry H."/>
            <person name="Siam R."/>
            <person name="Robertson A."/>
            <person name="Bajic V.B."/>
            <person name="Stingl U."/>
        </authorList>
    </citation>
    <scope>NUCLEOTIDE SEQUENCE [LARGE SCALE GENOMIC DNA]</scope>
    <source>
        <strain evidence="2 3">SSD-17B</strain>
    </source>
</reference>
<dbReference type="AlphaFoldDB" id="U2DXW6"/>
<evidence type="ECO:0000313" key="2">
    <source>
        <dbReference type="EMBL" id="ERJ13107.1"/>
    </source>
</evidence>
<feature type="compositionally biased region" description="Basic and acidic residues" evidence="1">
    <location>
        <begin position="59"/>
        <end position="78"/>
    </location>
</feature>
<name>U2DXW6_9MOLU</name>
<feature type="region of interest" description="Disordered" evidence="1">
    <location>
        <begin position="59"/>
        <end position="90"/>
    </location>
</feature>
<dbReference type="RefSeq" id="WP_008826883.1">
    <property type="nucleotide sequence ID" value="NZ_AFNU02000002.1"/>
</dbReference>
<protein>
    <submittedName>
        <fullName evidence="2">Uncharacterized protein</fullName>
    </submittedName>
</protein>
<organism evidence="2 3">
    <name type="scientific">Haloplasma contractile SSD-17B</name>
    <dbReference type="NCBI Taxonomy" id="1033810"/>
    <lineage>
        <taxon>Bacteria</taxon>
        <taxon>Bacillati</taxon>
        <taxon>Mycoplasmatota</taxon>
        <taxon>Mollicutes</taxon>
        <taxon>Haloplasmatales</taxon>
        <taxon>Haloplasmataceae</taxon>
        <taxon>Haloplasma</taxon>
    </lineage>
</organism>